<dbReference type="GO" id="GO:0005975">
    <property type="term" value="P:carbohydrate metabolic process"/>
    <property type="evidence" value="ECO:0007669"/>
    <property type="project" value="InterPro"/>
</dbReference>
<comment type="caution">
    <text evidence="4">The sequence shown here is derived from an EMBL/GenBank/DDBJ whole genome shotgun (WGS) entry which is preliminary data.</text>
</comment>
<dbReference type="Pfam" id="PF03065">
    <property type="entry name" value="Glyco_hydro_57"/>
    <property type="match status" value="1"/>
</dbReference>
<dbReference type="GO" id="GO:0003824">
    <property type="term" value="F:catalytic activity"/>
    <property type="evidence" value="ECO:0007669"/>
    <property type="project" value="InterPro"/>
</dbReference>
<evidence type="ECO:0000256" key="2">
    <source>
        <dbReference type="ARBA" id="ARBA00023277"/>
    </source>
</evidence>
<dbReference type="EMBL" id="MHKQ01000023">
    <property type="protein sequence ID" value="OGY93365.1"/>
    <property type="molecule type" value="Genomic_DNA"/>
</dbReference>
<gene>
    <name evidence="4" type="ORF">A2406_00025</name>
</gene>
<reference evidence="4 5" key="1">
    <citation type="journal article" date="2016" name="Nat. Commun.">
        <title>Thousands of microbial genomes shed light on interconnected biogeochemical processes in an aquifer system.</title>
        <authorList>
            <person name="Anantharaman K."/>
            <person name="Brown C.T."/>
            <person name="Hug L.A."/>
            <person name="Sharon I."/>
            <person name="Castelle C.J."/>
            <person name="Probst A.J."/>
            <person name="Thomas B.C."/>
            <person name="Singh A."/>
            <person name="Wilkins M.J."/>
            <person name="Karaoz U."/>
            <person name="Brodie E.L."/>
            <person name="Williams K.H."/>
            <person name="Hubbard S.S."/>
            <person name="Banfield J.F."/>
        </authorList>
    </citation>
    <scope>NUCLEOTIDE SEQUENCE [LARGE SCALE GENOMIC DNA]</scope>
</reference>
<evidence type="ECO:0000259" key="3">
    <source>
        <dbReference type="Pfam" id="PF03065"/>
    </source>
</evidence>
<dbReference type="Gene3D" id="3.20.110.20">
    <property type="match status" value="1"/>
</dbReference>
<protein>
    <recommendedName>
        <fullName evidence="3">Glycoside hydrolase family 57 N-terminal domain-containing protein</fullName>
    </recommendedName>
</protein>
<evidence type="ECO:0000313" key="5">
    <source>
        <dbReference type="Proteomes" id="UP000177626"/>
    </source>
</evidence>
<organism evidence="4 5">
    <name type="scientific">Candidatus Komeilibacteria bacterium RIFOXYC1_FULL_37_11</name>
    <dbReference type="NCBI Taxonomy" id="1798555"/>
    <lineage>
        <taxon>Bacteria</taxon>
        <taxon>Candidatus Komeiliibacteriota</taxon>
    </lineage>
</organism>
<dbReference type="PANTHER" id="PTHR36306:SF1">
    <property type="entry name" value="ALPHA-AMYLASE-RELATED"/>
    <property type="match status" value="1"/>
</dbReference>
<evidence type="ECO:0000313" key="4">
    <source>
        <dbReference type="EMBL" id="OGY93365.1"/>
    </source>
</evidence>
<comment type="similarity">
    <text evidence="1">Belongs to the glycosyl hydrolase 57 family.</text>
</comment>
<keyword evidence="2" id="KW-0119">Carbohydrate metabolism</keyword>
<dbReference type="InterPro" id="IPR011330">
    <property type="entry name" value="Glyco_hydro/deAcase_b/a-brl"/>
</dbReference>
<feature type="domain" description="Glycoside hydrolase family 57 N-terminal" evidence="3">
    <location>
        <begin position="30"/>
        <end position="248"/>
    </location>
</feature>
<evidence type="ECO:0000256" key="1">
    <source>
        <dbReference type="ARBA" id="ARBA00006821"/>
    </source>
</evidence>
<dbReference type="AlphaFoldDB" id="A0A1G2BW20"/>
<proteinExistence type="inferred from homology"/>
<sequence>MVNKITWVNFLHIYQPPWQSKGVVEQVASESYDYLLTLLEKYPNFTISLNISGSLAEQLNVYRPDLLKRLKSLITCGQVELTGSSHYHALLPLLPKVEIKRQIQLNQEAIDKYFAIKKMQGFYLPEMAYSDQIAKIIKQLGFRWIILDPIHCPDKIQPGFNYIHKSTGLKVIFRDRQISKSYPAEIIFNKLKDNQSSQTIISATDGEIYGHFHEDWQGCLEKILLNKNLSMPTVSQYLEVFRPVKKISLRPASWESLESEIKKGIPFALWDHPQNKIHQLLWSLVALSIKLVNKYKRDKNWSWARQHLDRGLTSCTFWWASAQKPSDFSPLTWNPDMIDNGAEELIRSVRSLSLATSPEKIKAEKLYMGIKKNTWFNHWNKYNKK</sequence>
<dbReference type="PANTHER" id="PTHR36306">
    <property type="entry name" value="ALPHA-AMYLASE-RELATED-RELATED"/>
    <property type="match status" value="1"/>
</dbReference>
<accession>A0A1G2BW20</accession>
<name>A0A1G2BW20_9BACT</name>
<dbReference type="SUPFAM" id="SSF88713">
    <property type="entry name" value="Glycoside hydrolase/deacetylase"/>
    <property type="match status" value="1"/>
</dbReference>
<dbReference type="Proteomes" id="UP000177626">
    <property type="component" value="Unassembled WGS sequence"/>
</dbReference>
<dbReference type="InterPro" id="IPR004300">
    <property type="entry name" value="Glyco_hydro_57_N"/>
</dbReference>
<dbReference type="InterPro" id="IPR052046">
    <property type="entry name" value="GH57_Enzymes"/>
</dbReference>